<sequence>VKVLPGQDGGGNPVERLLTRLPPWPFVVVGSCGGNVAEMKRAFRSVIVASFVVGAEKLEKKKV</sequence>
<dbReference type="Proteomes" id="UP000708208">
    <property type="component" value="Unassembled WGS sequence"/>
</dbReference>
<evidence type="ECO:0000313" key="2">
    <source>
        <dbReference type="Proteomes" id="UP000708208"/>
    </source>
</evidence>
<keyword evidence="2" id="KW-1185">Reference proteome</keyword>
<gene>
    <name evidence="1" type="ORF">AFUS01_LOCUS17459</name>
</gene>
<comment type="caution">
    <text evidence="1">The sequence shown here is derived from an EMBL/GenBank/DDBJ whole genome shotgun (WGS) entry which is preliminary data.</text>
</comment>
<protein>
    <submittedName>
        <fullName evidence="1">Uncharacterized protein</fullName>
    </submittedName>
</protein>
<dbReference type="AlphaFoldDB" id="A0A8J2K333"/>
<evidence type="ECO:0000313" key="1">
    <source>
        <dbReference type="EMBL" id="CAG7728698.1"/>
    </source>
</evidence>
<proteinExistence type="predicted"/>
<accession>A0A8J2K333</accession>
<name>A0A8J2K333_9HEXA</name>
<feature type="non-terminal residue" evidence="1">
    <location>
        <position position="1"/>
    </location>
</feature>
<dbReference type="EMBL" id="CAJVCH010166987">
    <property type="protein sequence ID" value="CAG7728698.1"/>
    <property type="molecule type" value="Genomic_DNA"/>
</dbReference>
<reference evidence="1" key="1">
    <citation type="submission" date="2021-06" db="EMBL/GenBank/DDBJ databases">
        <authorList>
            <person name="Hodson N. C."/>
            <person name="Mongue J. A."/>
            <person name="Jaron S. K."/>
        </authorList>
    </citation>
    <scope>NUCLEOTIDE SEQUENCE</scope>
</reference>
<organism evidence="1 2">
    <name type="scientific">Allacma fusca</name>
    <dbReference type="NCBI Taxonomy" id="39272"/>
    <lineage>
        <taxon>Eukaryota</taxon>
        <taxon>Metazoa</taxon>
        <taxon>Ecdysozoa</taxon>
        <taxon>Arthropoda</taxon>
        <taxon>Hexapoda</taxon>
        <taxon>Collembola</taxon>
        <taxon>Symphypleona</taxon>
        <taxon>Sminthuridae</taxon>
        <taxon>Allacma</taxon>
    </lineage>
</organism>